<evidence type="ECO:0000313" key="2">
    <source>
        <dbReference type="EMBL" id="KUG04778.1"/>
    </source>
</evidence>
<dbReference type="AlphaFoldDB" id="A0A0W8E820"/>
<gene>
    <name evidence="2" type="ORF">ASZ90_017917</name>
</gene>
<dbReference type="EMBL" id="LNQE01001842">
    <property type="protein sequence ID" value="KUG04778.1"/>
    <property type="molecule type" value="Genomic_DNA"/>
</dbReference>
<organism evidence="2">
    <name type="scientific">hydrocarbon metagenome</name>
    <dbReference type="NCBI Taxonomy" id="938273"/>
    <lineage>
        <taxon>unclassified sequences</taxon>
        <taxon>metagenomes</taxon>
        <taxon>ecological metagenomes</taxon>
    </lineage>
</organism>
<reference evidence="2" key="1">
    <citation type="journal article" date="2015" name="Proc. Natl. Acad. Sci. U.S.A.">
        <title>Networks of energetic and metabolic interactions define dynamics in microbial communities.</title>
        <authorList>
            <person name="Embree M."/>
            <person name="Liu J.K."/>
            <person name="Al-Bassam M.M."/>
            <person name="Zengler K."/>
        </authorList>
    </citation>
    <scope>NUCLEOTIDE SEQUENCE</scope>
</reference>
<feature type="transmembrane region" description="Helical" evidence="1">
    <location>
        <begin position="168"/>
        <end position="190"/>
    </location>
</feature>
<name>A0A0W8E820_9ZZZZ</name>
<feature type="transmembrane region" description="Helical" evidence="1">
    <location>
        <begin position="135"/>
        <end position="156"/>
    </location>
</feature>
<proteinExistence type="predicted"/>
<dbReference type="PIRSF" id="PIRSF038973">
    <property type="entry name" value="SpoIIM"/>
    <property type="match status" value="1"/>
</dbReference>
<feature type="transmembrane region" description="Helical" evidence="1">
    <location>
        <begin position="16"/>
        <end position="36"/>
    </location>
</feature>
<dbReference type="Pfam" id="PF01944">
    <property type="entry name" value="SpoIIM"/>
    <property type="match status" value="1"/>
</dbReference>
<protein>
    <submittedName>
        <fullName evidence="2">Stage ii sporulation protein m (Spoiim)</fullName>
    </submittedName>
</protein>
<keyword evidence="1" id="KW-1133">Transmembrane helix</keyword>
<dbReference type="NCBIfam" id="TIGR02831">
    <property type="entry name" value="spo_II_M"/>
    <property type="match status" value="1"/>
</dbReference>
<keyword evidence="1" id="KW-0812">Transmembrane</keyword>
<sequence length="203" mass="22125">MGLKYRIRQHLKENSAQYMLILGIFIIGFVLGFLNVRGLDDEVKQYLVVMLDNYLRGGLEGDLFGKSILITAFIKQAETICSIWLLGLTVIGLPLILAVIFLRGFSLGFTVGFLFQQKAGAGVLLSMVSILPQNLVYVPSLIVAGVVAMNFSVFIVKSRNAGGNSLGVALLAYSIVMLLLLIAFVLGAFIEAYLSPWLLGLCM</sequence>
<feature type="transmembrane region" description="Helical" evidence="1">
    <location>
        <begin position="83"/>
        <end position="115"/>
    </location>
</feature>
<keyword evidence="1" id="KW-0472">Membrane</keyword>
<dbReference type="InterPro" id="IPR002798">
    <property type="entry name" value="SpoIIM-like"/>
</dbReference>
<comment type="caution">
    <text evidence="2">The sequence shown here is derived from an EMBL/GenBank/DDBJ whole genome shotgun (WGS) entry which is preliminary data.</text>
</comment>
<accession>A0A0W8E820</accession>
<dbReference type="InterPro" id="IPR014196">
    <property type="entry name" value="SpoIIM"/>
</dbReference>
<evidence type="ECO:0000256" key="1">
    <source>
        <dbReference type="SAM" id="Phobius"/>
    </source>
</evidence>